<name>A0A562ZFI0_9BURK</name>
<dbReference type="Proteomes" id="UP000318199">
    <property type="component" value="Unassembled WGS sequence"/>
</dbReference>
<organism evidence="1 2">
    <name type="scientific">Caenimonas sedimenti</name>
    <dbReference type="NCBI Taxonomy" id="2596921"/>
    <lineage>
        <taxon>Bacteria</taxon>
        <taxon>Pseudomonadati</taxon>
        <taxon>Pseudomonadota</taxon>
        <taxon>Betaproteobacteria</taxon>
        <taxon>Burkholderiales</taxon>
        <taxon>Comamonadaceae</taxon>
        <taxon>Caenimonas</taxon>
    </lineage>
</organism>
<evidence type="ECO:0000313" key="2">
    <source>
        <dbReference type="Proteomes" id="UP000318199"/>
    </source>
</evidence>
<dbReference type="OrthoDB" id="8955051at2"/>
<dbReference type="SUPFAM" id="SSF53383">
    <property type="entry name" value="PLP-dependent transferases"/>
    <property type="match status" value="1"/>
</dbReference>
<reference evidence="1 2" key="1">
    <citation type="submission" date="2019-07" db="EMBL/GenBank/DDBJ databases">
        <title>Caenimonas sedimenti sp. nov., isolated from activated sludge.</title>
        <authorList>
            <person name="Xu J."/>
        </authorList>
    </citation>
    <scope>NUCLEOTIDE SEQUENCE [LARGE SCALE GENOMIC DNA]</scope>
    <source>
        <strain evidence="1 2">HX-9-20</strain>
    </source>
</reference>
<gene>
    <name evidence="1" type="ORF">FN976_26405</name>
</gene>
<evidence type="ECO:0008006" key="3">
    <source>
        <dbReference type="Google" id="ProtNLM"/>
    </source>
</evidence>
<sequence>MASAVPEDAIGGYLPLELGVGGPDHLPAGGRRFQSGRGAFLALLQAVRPAAVWLPHYLCDSMAQPLAQAGLTTRRYGLDPEFLPDAPQRLAPDELLLHVNYFGLLGAVQQRLLERYDPTQLVFDNSQAWFAPTRSVLATIYSPRKFLGLPDGGILIAPQVALPEFERDAGSLARCTHLLKRHAAGAESGYADFGAAEASLDGLPPLAMSALTERLLEAADGRRVRERRRENFALLAQAFDSVNALRWSLTADDVPLCYPLLAARAGVRDALRAQRIYTPCYWPELLDGRPLPAREMALAQRLVALPLDQRYDAATLSRRLLPVLRPLLAP</sequence>
<dbReference type="AlphaFoldDB" id="A0A562ZFI0"/>
<dbReference type="RefSeq" id="WP_145896623.1">
    <property type="nucleotide sequence ID" value="NZ_VOBQ01000025.1"/>
</dbReference>
<comment type="caution">
    <text evidence="1">The sequence shown here is derived from an EMBL/GenBank/DDBJ whole genome shotgun (WGS) entry which is preliminary data.</text>
</comment>
<evidence type="ECO:0000313" key="1">
    <source>
        <dbReference type="EMBL" id="TWO66649.1"/>
    </source>
</evidence>
<dbReference type="EMBL" id="VOBQ01000025">
    <property type="protein sequence ID" value="TWO66649.1"/>
    <property type="molecule type" value="Genomic_DNA"/>
</dbReference>
<keyword evidence="2" id="KW-1185">Reference proteome</keyword>
<accession>A0A562ZFI0</accession>
<protein>
    <recommendedName>
        <fullName evidence="3">DegT/DnrJ/EryC1/StrS aminotransferase family protein</fullName>
    </recommendedName>
</protein>
<proteinExistence type="predicted"/>
<dbReference type="InterPro" id="IPR015424">
    <property type="entry name" value="PyrdxlP-dep_Trfase"/>
</dbReference>